<comment type="caution">
    <text evidence="3">The sequence shown here is derived from an EMBL/GenBank/DDBJ whole genome shotgun (WGS) entry which is preliminary data.</text>
</comment>
<organism evidence="3 9">
    <name type="scientific">Rotaria socialis</name>
    <dbReference type="NCBI Taxonomy" id="392032"/>
    <lineage>
        <taxon>Eukaryota</taxon>
        <taxon>Metazoa</taxon>
        <taxon>Spiralia</taxon>
        <taxon>Gnathifera</taxon>
        <taxon>Rotifera</taxon>
        <taxon>Eurotatoria</taxon>
        <taxon>Bdelloidea</taxon>
        <taxon>Philodinida</taxon>
        <taxon>Philodinidae</taxon>
        <taxon>Rotaria</taxon>
    </lineage>
</organism>
<reference evidence="3" key="1">
    <citation type="submission" date="2021-02" db="EMBL/GenBank/DDBJ databases">
        <authorList>
            <person name="Nowell W R."/>
        </authorList>
    </citation>
    <scope>NUCLEOTIDE SEQUENCE</scope>
</reference>
<sequence length="144" mass="16531">MENDFSSGADPEEIKCFLRGVGLITLDEYYAKSKQMLKRQRHSSKMSYEQTQRKLFENNLFKDNLSKNVPLLCPRKRTAFSLVIPRKRGIKKKVIKECPPTSTTPTITPIITECAVSLTNSTNTVEYDQPLDLRLQSDRISKCE</sequence>
<evidence type="ECO:0000313" key="7">
    <source>
        <dbReference type="EMBL" id="CAF4502170.1"/>
    </source>
</evidence>
<evidence type="ECO:0000313" key="2">
    <source>
        <dbReference type="EMBL" id="CAF3581957.1"/>
    </source>
</evidence>
<dbReference type="Proteomes" id="UP000663838">
    <property type="component" value="Unassembled WGS sequence"/>
</dbReference>
<evidence type="ECO:0000313" key="1">
    <source>
        <dbReference type="EMBL" id="CAF3052076.1"/>
    </source>
</evidence>
<dbReference type="EMBL" id="CAJOBP010000484">
    <property type="protein sequence ID" value="CAF4184319.1"/>
    <property type="molecule type" value="Genomic_DNA"/>
</dbReference>
<dbReference type="Proteomes" id="UP000663848">
    <property type="component" value="Unassembled WGS sequence"/>
</dbReference>
<keyword evidence="10" id="KW-1185">Reference proteome</keyword>
<evidence type="ECO:0000313" key="9">
    <source>
        <dbReference type="Proteomes" id="UP000663833"/>
    </source>
</evidence>
<dbReference type="Proteomes" id="UP000663851">
    <property type="component" value="Unassembled WGS sequence"/>
</dbReference>
<dbReference type="EMBL" id="CAJOBR010000378">
    <property type="protein sequence ID" value="CAF4502170.1"/>
    <property type="molecule type" value="Genomic_DNA"/>
</dbReference>
<accession>A0A818PGP8</accession>
<dbReference type="Proteomes" id="UP000663872">
    <property type="component" value="Unassembled WGS sequence"/>
</dbReference>
<dbReference type="Proteomes" id="UP000663833">
    <property type="component" value="Unassembled WGS sequence"/>
</dbReference>
<dbReference type="EMBL" id="CAJNYV010005610">
    <property type="protein sequence ID" value="CAF3765518.1"/>
    <property type="molecule type" value="Genomic_DNA"/>
</dbReference>
<dbReference type="Proteomes" id="UP000663825">
    <property type="component" value="Unassembled WGS sequence"/>
</dbReference>
<evidence type="ECO:0000313" key="8">
    <source>
        <dbReference type="EMBL" id="CAF4753444.1"/>
    </source>
</evidence>
<dbReference type="EMBL" id="CAJNYT010003597">
    <property type="protein sequence ID" value="CAF3581957.1"/>
    <property type="molecule type" value="Genomic_DNA"/>
</dbReference>
<evidence type="ECO:0000313" key="6">
    <source>
        <dbReference type="EMBL" id="CAF4349466.1"/>
    </source>
</evidence>
<dbReference type="EMBL" id="CAJOBO010001191">
    <property type="protein sequence ID" value="CAF4349466.1"/>
    <property type="molecule type" value="Genomic_DNA"/>
</dbReference>
<dbReference type="EMBL" id="CAJNXB010000435">
    <property type="protein sequence ID" value="CAF3052076.1"/>
    <property type="molecule type" value="Genomic_DNA"/>
</dbReference>
<evidence type="ECO:0000313" key="4">
    <source>
        <dbReference type="EMBL" id="CAF3765518.1"/>
    </source>
</evidence>
<protein>
    <submittedName>
        <fullName evidence="3">Uncharacterized protein</fullName>
    </submittedName>
</protein>
<gene>
    <name evidence="2" type="ORF">GRG538_LOCUS21761</name>
    <name evidence="6" type="ORF">HFQ381_LOCUS16647</name>
    <name evidence="4" type="ORF">KIK155_LOCUS30515</name>
    <name evidence="3" type="ORF">LUA448_LOCUS31586</name>
    <name evidence="7" type="ORF">QYT958_LOCUS4777</name>
    <name evidence="1" type="ORF">TIS948_LOCUS4078</name>
    <name evidence="8" type="ORF">TOA249_LOCUS20534</name>
    <name evidence="5" type="ORF">UJA718_LOCUS5517</name>
</gene>
<evidence type="ECO:0000313" key="5">
    <source>
        <dbReference type="EMBL" id="CAF4184319.1"/>
    </source>
</evidence>
<dbReference type="Proteomes" id="UP000663873">
    <property type="component" value="Unassembled WGS sequence"/>
</dbReference>
<dbReference type="EMBL" id="CAJOBS010001693">
    <property type="protein sequence ID" value="CAF4753444.1"/>
    <property type="molecule type" value="Genomic_DNA"/>
</dbReference>
<evidence type="ECO:0000313" key="10">
    <source>
        <dbReference type="Proteomes" id="UP000663873"/>
    </source>
</evidence>
<dbReference type="EMBL" id="CAJNYD010004701">
    <property type="protein sequence ID" value="CAF3624248.1"/>
    <property type="molecule type" value="Genomic_DNA"/>
</dbReference>
<proteinExistence type="predicted"/>
<dbReference type="Proteomes" id="UP000663865">
    <property type="component" value="Unassembled WGS sequence"/>
</dbReference>
<dbReference type="AlphaFoldDB" id="A0A818PGP8"/>
<dbReference type="OrthoDB" id="10003834at2759"/>
<evidence type="ECO:0000313" key="3">
    <source>
        <dbReference type="EMBL" id="CAF3624248.1"/>
    </source>
</evidence>
<name>A0A818PGP8_9BILA</name>